<feature type="non-terminal residue" evidence="5">
    <location>
        <position position="1747"/>
    </location>
</feature>
<dbReference type="eggNOG" id="KOG1450">
    <property type="taxonomic scope" value="Eukaryota"/>
</dbReference>
<evidence type="ECO:0000256" key="2">
    <source>
        <dbReference type="SAM" id="MobiDB-lite"/>
    </source>
</evidence>
<sequence>KTVQQLVRPDYDSRVIKNGWLNGLMNPNSAPEISDQTLKLVRAELKGSHLYLYKPPLSLNIKNFKLDNSGSTSNDPNDESFYPTPTPTELHGNASTPSLSAHEGFTKLPHPDLNFDFKNHQFITSTASFCQSCGVTPSTTPNSIESLIHFILFNEDEVDNAQILDLINILPIFPNFGRILKLIAIFLSDIYNHKFKGYYNQAVVIERVLKILYNVEENFDGFLLKSDIAPYILRILETLSEPESPETEITNIQKFKKDMLNKQQSLVNLVNNDHVPSDVNPFQDLNSIVFMKDINLVDFVQAISAIDLKFFKHWNSNIDKSLLLYSSINGNFDSSSSHGTADYFYKKNPLIFNNDHHIHYLSRLLINHIFVESSSSTLSSSSLERKARLLEKWIDLGCLLDKSGNMSSWLGISSIILSQPVLRLTKIWSLVSPNYIKLLKSDWSPVLFELDRRHLANGTSYEKLHSSPSASPDKDDLRDSINFKDSYHIMAPRGLGKIYPKERVIPYFGDLVINNNSTADIFELESIWKRINYSFSRWNEYLSNLTNYYEIIKYNDDVLRRYDSMGFIFSNESLNQVLYLGANEDGKPLPSQNEEIRPQLKRTNSTDLQQKLLKLIEINCDSINLEKIMRLSINLEPDLPESYLKVEMSTSVIPNTPLELSFMRNRNMSNLSIHSNGSNSSLNGDSSTIYETVTGKSGIEYNPESRIPSFNDRYFTINLSKYDELTAYSNNEDSSHNQKLLDPSVSKHNFIINDDLTFRIDDFVNELDPTAVNFNSIDDVIVEVEDDVPGLGIDVDDILNSEKFNNFTISPKLGSGNTKKFGGISGDSLNGASNHSKDLPIRFIPKYATMDKLIDLLLIDVKYFHQEITLDLTEYRFVFLLNYNSFITTKELLDKLALRFINSGNAVISVMKREYLKRTGVRSPRVDFPNWSLDTTVDLNELGDVDYELLLKIQINILKVLIVLVNNFYSNFSLDMGNKKILIKLLKLFSNEILQWYNSNKIDSKLEKSFESLVNYYKKLKKLFVKKTYRPIEISKFDEYLIKEFKFNNSLHEVPMNRNLPSHRNVSKIEKFLLKFNKLLTVFYKGIKAEDWVRVYKIIETVFEENNLFEFNLQKSTVSEDYMIVSNVFNYFESLVDPVERQLILKRFPLVFRKLFKLYFKFRSYILIQLTDLGITVEERLDRMKTLLIMCKISKLKMSDNQFVFEGGRGNIPSCIETAITNVIYSPESRLFASLWIKASVQLNDDVPASSTSVYEDLDMLLPHKLTSSDLQSGEPLLPCFGWIIENIIETNKCPSFFKNAINFNKRYLIFKLIKELGVEDIDGTGEGANFSSHDSREFDFLLKLDESLVDTQSIREFTHHDKERGKLFKSVLNEQQRLLVDDNMKKQLRESKTSSGAGNSAAASNSLTLQKKTSNSSLKRQSLSYKSNSSSRFKISGLFGKSRPFSLNGYSNTERRVSSQELPNIESILDTKQKPFAIIALKSKKIFPVYLLPLCFKVDSDVAGDDVFFQAPNQADLNDWLVKLNYANRHWFFSRNLNLKNNHPMTTFGIPITVVCAREQSTYPTFLELIFDEIESEGLKDVGIYRISTSISELANVKAIIDRTGTLNVNEKPYDTHTLTSIVKSYFRELPDALLSDKVINSFFSLNRLSEEIDDEVDDPRTLDKYKEVLKELPSVNYNTLKLLLKHLQKVSHFSEDNKMTTSNLATVIGPALTEASNLEILINNFGFMNSILEKLIINYDYVFDD</sequence>
<name>A3LSD7_PICST</name>
<dbReference type="Pfam" id="PF00620">
    <property type="entry name" value="RhoGAP"/>
    <property type="match status" value="1"/>
</dbReference>
<organism evidence="5 6">
    <name type="scientific">Scheffersomyces stipitis (strain ATCC 58785 / CBS 6054 / NBRC 10063 / NRRL Y-11545)</name>
    <name type="common">Yeast</name>
    <name type="synonym">Pichia stipitis</name>
    <dbReference type="NCBI Taxonomy" id="322104"/>
    <lineage>
        <taxon>Eukaryota</taxon>
        <taxon>Fungi</taxon>
        <taxon>Dikarya</taxon>
        <taxon>Ascomycota</taxon>
        <taxon>Saccharomycotina</taxon>
        <taxon>Pichiomycetes</taxon>
        <taxon>Debaryomycetaceae</taxon>
        <taxon>Scheffersomyces</taxon>
    </lineage>
</organism>
<dbReference type="InterPro" id="IPR036964">
    <property type="entry name" value="RASGEF_cat_dom_sf"/>
</dbReference>
<dbReference type="KEGG" id="pic:PICST_44196"/>
<dbReference type="InterPro" id="IPR000651">
    <property type="entry name" value="Ras-like_Gua-exchang_fac_N"/>
</dbReference>
<dbReference type="InterPro" id="IPR037769">
    <property type="entry name" value="Abr/Bcr"/>
</dbReference>
<dbReference type="SMART" id="SM00324">
    <property type="entry name" value="RhoGAP"/>
    <property type="match status" value="1"/>
</dbReference>
<dbReference type="InParanoid" id="A3LSD7"/>
<dbReference type="OrthoDB" id="79452at2759"/>
<gene>
    <name evidence="5" type="primary">BEM2</name>
    <name evidence="5" type="ORF">PICST_44196</name>
</gene>
<dbReference type="Gene3D" id="1.20.870.10">
    <property type="entry name" value="Son of sevenless (SoS) protein Chain: S domain 1"/>
    <property type="match status" value="1"/>
</dbReference>
<dbReference type="GO" id="GO:0005096">
    <property type="term" value="F:GTPase activator activity"/>
    <property type="evidence" value="ECO:0007669"/>
    <property type="project" value="InterPro"/>
</dbReference>
<keyword evidence="1" id="KW-0344">Guanine-nucleotide releasing factor</keyword>
<evidence type="ECO:0000259" key="4">
    <source>
        <dbReference type="PROSITE" id="PS50238"/>
    </source>
</evidence>
<keyword evidence="6" id="KW-1185">Reference proteome</keyword>
<dbReference type="CDD" id="cd06224">
    <property type="entry name" value="REM"/>
    <property type="match status" value="1"/>
</dbReference>
<feature type="domain" description="Rho-GAP" evidence="4">
    <location>
        <begin position="1551"/>
        <end position="1745"/>
    </location>
</feature>
<evidence type="ECO:0000259" key="3">
    <source>
        <dbReference type="PROSITE" id="PS50212"/>
    </source>
</evidence>
<dbReference type="Pfam" id="PF00618">
    <property type="entry name" value="RasGEF_N"/>
    <property type="match status" value="1"/>
</dbReference>
<dbReference type="GO" id="GO:0007264">
    <property type="term" value="P:small GTPase-mediated signal transduction"/>
    <property type="evidence" value="ECO:0007669"/>
    <property type="project" value="InterPro"/>
</dbReference>
<evidence type="ECO:0000256" key="1">
    <source>
        <dbReference type="PROSITE-ProRule" id="PRU00135"/>
    </source>
</evidence>
<dbReference type="Gene3D" id="1.10.555.10">
    <property type="entry name" value="Rho GTPase activation protein"/>
    <property type="match status" value="1"/>
</dbReference>
<dbReference type="GO" id="GO:0005085">
    <property type="term" value="F:guanyl-nucleotide exchange factor activity"/>
    <property type="evidence" value="ECO:0007669"/>
    <property type="project" value="UniProtKB-KW"/>
</dbReference>
<dbReference type="PANTHER" id="PTHR23182:SF1">
    <property type="entry name" value="RHO GTPASE ACTIVATING PROTEIN AT 1A, ISOFORM E"/>
    <property type="match status" value="1"/>
</dbReference>
<dbReference type="InterPro" id="IPR008936">
    <property type="entry name" value="Rho_GTPase_activation_prot"/>
</dbReference>
<dbReference type="PANTHER" id="PTHR23182">
    <property type="entry name" value="BREAKPOINT CLUSTER REGION PROTEIN BCR"/>
    <property type="match status" value="1"/>
</dbReference>
<feature type="region of interest" description="Disordered" evidence="2">
    <location>
        <begin position="69"/>
        <end position="101"/>
    </location>
</feature>
<dbReference type="RefSeq" id="XP_001383582.2">
    <property type="nucleotide sequence ID" value="XM_001383545.1"/>
</dbReference>
<dbReference type="PROSITE" id="PS50212">
    <property type="entry name" value="RASGEF_NTER"/>
    <property type="match status" value="1"/>
</dbReference>
<dbReference type="CDD" id="cd00159">
    <property type="entry name" value="RhoGAP"/>
    <property type="match status" value="1"/>
</dbReference>
<dbReference type="GO" id="GO:0016020">
    <property type="term" value="C:membrane"/>
    <property type="evidence" value="ECO:0007669"/>
    <property type="project" value="TreeGrafter"/>
</dbReference>
<evidence type="ECO:0000313" key="5">
    <source>
        <dbReference type="EMBL" id="ABN65553.2"/>
    </source>
</evidence>
<protein>
    <submittedName>
        <fullName evidence="5">Bud-emergence protein</fullName>
    </submittedName>
</protein>
<evidence type="ECO:0000313" key="6">
    <source>
        <dbReference type="Proteomes" id="UP000002258"/>
    </source>
</evidence>
<reference evidence="5 6" key="1">
    <citation type="journal article" date="2007" name="Nat. Biotechnol.">
        <title>Genome sequence of the lignocellulose-bioconverting and xylose-fermenting yeast Pichia stipitis.</title>
        <authorList>
            <person name="Jeffries T.W."/>
            <person name="Grigoriev I.V."/>
            <person name="Grimwood J."/>
            <person name="Laplaza J.M."/>
            <person name="Aerts A."/>
            <person name="Salamov A."/>
            <person name="Schmutz J."/>
            <person name="Lindquist E."/>
            <person name="Dehal P."/>
            <person name="Shapiro H."/>
            <person name="Jin Y.S."/>
            <person name="Passoth V."/>
            <person name="Richardson P.M."/>
        </authorList>
    </citation>
    <scope>NUCLEOTIDE SEQUENCE [LARGE SCALE GENOMIC DNA]</scope>
    <source>
        <strain evidence="6">ATCC 58785 / CBS 6054 / NBRC 10063 / NRRL Y-11545</strain>
    </source>
</reference>
<dbReference type="PROSITE" id="PS50238">
    <property type="entry name" value="RHOGAP"/>
    <property type="match status" value="1"/>
</dbReference>
<dbReference type="GeneID" id="4838238"/>
<dbReference type="SUPFAM" id="SSF48366">
    <property type="entry name" value="Ras GEF"/>
    <property type="match status" value="2"/>
</dbReference>
<dbReference type="HOGENOM" id="CLU_002085_0_0_1"/>
<dbReference type="Gene3D" id="1.10.840.10">
    <property type="entry name" value="Ras guanine-nucleotide exchange factors catalytic domain"/>
    <property type="match status" value="1"/>
</dbReference>
<dbReference type="Proteomes" id="UP000002258">
    <property type="component" value="Chromosome 3"/>
</dbReference>
<dbReference type="SMART" id="SM00147">
    <property type="entry name" value="RasGEF"/>
    <property type="match status" value="1"/>
</dbReference>
<feature type="compositionally biased region" description="Low complexity" evidence="2">
    <location>
        <begin position="1395"/>
        <end position="1407"/>
    </location>
</feature>
<proteinExistence type="predicted"/>
<accession>A3LSD7</accession>
<dbReference type="STRING" id="322104.A3LSD7"/>
<dbReference type="FunCoup" id="A3LSD7">
    <property type="interactions" value="605"/>
</dbReference>
<dbReference type="Pfam" id="PF00617">
    <property type="entry name" value="RasGEF"/>
    <property type="match status" value="1"/>
</dbReference>
<dbReference type="InterPro" id="IPR000198">
    <property type="entry name" value="RhoGAP_dom"/>
</dbReference>
<dbReference type="InterPro" id="IPR001895">
    <property type="entry name" value="RASGEF_cat_dom"/>
</dbReference>
<feature type="compositionally biased region" description="Polar residues" evidence="2">
    <location>
        <begin position="1408"/>
        <end position="1424"/>
    </location>
</feature>
<feature type="region of interest" description="Disordered" evidence="2">
    <location>
        <begin position="1389"/>
        <end position="1424"/>
    </location>
</feature>
<dbReference type="OMA" id="TLEDDRW"/>
<feature type="non-terminal residue" evidence="5">
    <location>
        <position position="1"/>
    </location>
</feature>
<dbReference type="EMBL" id="CP000497">
    <property type="protein sequence ID" value="ABN65553.2"/>
    <property type="molecule type" value="Genomic_DNA"/>
</dbReference>
<dbReference type="SUPFAM" id="SSF48350">
    <property type="entry name" value="GTPase activation domain, GAP"/>
    <property type="match status" value="1"/>
</dbReference>
<feature type="domain" description="N-terminal Ras-GEF" evidence="3">
    <location>
        <begin position="841"/>
        <end position="1014"/>
    </location>
</feature>
<dbReference type="InterPro" id="IPR023578">
    <property type="entry name" value="Ras_GEF_dom_sf"/>
</dbReference>